<dbReference type="Pfam" id="PF13340">
    <property type="entry name" value="DUF4096"/>
    <property type="match status" value="1"/>
</dbReference>
<protein>
    <submittedName>
        <fullName evidence="3">Transposase</fullName>
    </submittedName>
</protein>
<gene>
    <name evidence="3" type="ORF">BN2475_110050</name>
</gene>
<evidence type="ECO:0000256" key="1">
    <source>
        <dbReference type="SAM" id="MobiDB-lite"/>
    </source>
</evidence>
<dbReference type="PANTHER" id="PTHR30007">
    <property type="entry name" value="PHP DOMAIN PROTEIN"/>
    <property type="match status" value="1"/>
</dbReference>
<feature type="region of interest" description="Disordered" evidence="1">
    <location>
        <begin position="284"/>
        <end position="312"/>
    </location>
</feature>
<reference evidence="3 4" key="1">
    <citation type="submission" date="2016-12" db="EMBL/GenBank/DDBJ databases">
        <authorList>
            <person name="Song W.-J."/>
            <person name="Kurnit D.M."/>
        </authorList>
    </citation>
    <scope>NUCLEOTIDE SEQUENCE [LARGE SCALE GENOMIC DNA]</scope>
    <source>
        <strain evidence="3 4">STM7296</strain>
    </source>
</reference>
<name>A0A1N7RQG4_9BURK</name>
<feature type="region of interest" description="Disordered" evidence="1">
    <location>
        <begin position="175"/>
        <end position="196"/>
    </location>
</feature>
<dbReference type="EMBL" id="CYGX02000011">
    <property type="protein sequence ID" value="SIT37343.1"/>
    <property type="molecule type" value="Genomic_DNA"/>
</dbReference>
<proteinExistence type="predicted"/>
<feature type="domain" description="Insertion element IS402-like" evidence="2">
    <location>
        <begin position="31"/>
        <end position="106"/>
    </location>
</feature>
<organism evidence="3 4">
    <name type="scientific">Paraburkholderia ribeironis</name>
    <dbReference type="NCBI Taxonomy" id="1247936"/>
    <lineage>
        <taxon>Bacteria</taxon>
        <taxon>Pseudomonadati</taxon>
        <taxon>Pseudomonadota</taxon>
        <taxon>Betaproteobacteria</taxon>
        <taxon>Burkholderiales</taxon>
        <taxon>Burkholderiaceae</taxon>
        <taxon>Paraburkholderia</taxon>
    </lineage>
</organism>
<evidence type="ECO:0000313" key="3">
    <source>
        <dbReference type="EMBL" id="SIT37343.1"/>
    </source>
</evidence>
<dbReference type="Proteomes" id="UP000187012">
    <property type="component" value="Unassembled WGS sequence"/>
</dbReference>
<evidence type="ECO:0000313" key="4">
    <source>
        <dbReference type="Proteomes" id="UP000187012"/>
    </source>
</evidence>
<sequence>MGDERPVARAATPEPAQCNGCVEDSVHFNELSDEEWLLIAPVLADAPAAQRRRGRPRALVRIVANAVLWVLTTGESWSMLPSRYPSAPTCRQRFETWRSSGALAEMYRILSSTGRKFRCGPQLLLGHRHVPAHTIARRTRYEELRKVLWKDQASWQNPHDAWQPSHTADTFRQVAPQRPDSAHAAPERVESRAPAPPHQIHRTILPWMGLPSKGQTGSDPRGYVIYFAADRLANGQFRGWAEIVRDERRVARSGLIGPSFEYCETAQQYALEWARRWIDKESSEWIDKESSEDSEDADEVASGVRQQKVRSG</sequence>
<dbReference type="STRING" id="1247936.BN2475_110050"/>
<accession>A0A1N7RQG4</accession>
<dbReference type="PANTHER" id="PTHR30007:SF0">
    <property type="entry name" value="TRANSPOSASE"/>
    <property type="match status" value="1"/>
</dbReference>
<keyword evidence="4" id="KW-1185">Reference proteome</keyword>
<evidence type="ECO:0000259" key="2">
    <source>
        <dbReference type="Pfam" id="PF13340"/>
    </source>
</evidence>
<dbReference type="InterPro" id="IPR025161">
    <property type="entry name" value="IS402-like_dom"/>
</dbReference>
<dbReference type="AlphaFoldDB" id="A0A1N7RQG4"/>